<dbReference type="EMBL" id="LUGM01000002">
    <property type="protein sequence ID" value="KYH13457.1"/>
    <property type="molecule type" value="Genomic_DNA"/>
</dbReference>
<evidence type="ECO:0000259" key="4">
    <source>
        <dbReference type="PROSITE" id="PS50893"/>
    </source>
</evidence>
<feature type="domain" description="ABC transporter" evidence="4">
    <location>
        <begin position="5"/>
        <end position="231"/>
    </location>
</feature>
<dbReference type="SUPFAM" id="SSF52540">
    <property type="entry name" value="P-loop containing nucleoside triphosphate hydrolases"/>
    <property type="match status" value="1"/>
</dbReference>
<protein>
    <submittedName>
        <fullName evidence="5">Multidrug ABC transporter ATP-binding protein</fullName>
    </submittedName>
</protein>
<evidence type="ECO:0000313" key="5">
    <source>
        <dbReference type="EMBL" id="KYH13457.1"/>
    </source>
</evidence>
<keyword evidence="2" id="KW-0547">Nucleotide-binding</keyword>
<dbReference type="AlphaFoldDB" id="A0A151A2B1"/>
<dbReference type="InterPro" id="IPR003593">
    <property type="entry name" value="AAA+_ATPase"/>
</dbReference>
<gene>
    <name evidence="5" type="ORF">A0131_01350</name>
</gene>
<dbReference type="CDD" id="cd03230">
    <property type="entry name" value="ABC_DR_subfamily_A"/>
    <property type="match status" value="1"/>
</dbReference>
<dbReference type="Proteomes" id="UP000075418">
    <property type="component" value="Unassembled WGS sequence"/>
</dbReference>
<dbReference type="SMART" id="SM00382">
    <property type="entry name" value="AAA"/>
    <property type="match status" value="1"/>
</dbReference>
<dbReference type="GO" id="GO:0005524">
    <property type="term" value="F:ATP binding"/>
    <property type="evidence" value="ECO:0007669"/>
    <property type="project" value="UniProtKB-KW"/>
</dbReference>
<dbReference type="GO" id="GO:0016887">
    <property type="term" value="F:ATP hydrolysis activity"/>
    <property type="evidence" value="ECO:0007669"/>
    <property type="project" value="InterPro"/>
</dbReference>
<dbReference type="InterPro" id="IPR051782">
    <property type="entry name" value="ABC_Transporter_VariousFunc"/>
</dbReference>
<dbReference type="Pfam" id="PF00005">
    <property type="entry name" value="ABC_tran"/>
    <property type="match status" value="1"/>
</dbReference>
<comment type="caution">
    <text evidence="5">The sequence shown here is derived from an EMBL/GenBank/DDBJ whole genome shotgun (WGS) entry which is preliminary data.</text>
</comment>
<evidence type="ECO:0000313" key="6">
    <source>
        <dbReference type="Proteomes" id="UP000075418"/>
    </source>
</evidence>
<dbReference type="RefSeq" id="WP_061853688.1">
    <property type="nucleotide sequence ID" value="NZ_LUGM01000002.1"/>
</dbReference>
<evidence type="ECO:0000256" key="2">
    <source>
        <dbReference type="ARBA" id="ARBA00022741"/>
    </source>
</evidence>
<keyword evidence="1" id="KW-0813">Transport</keyword>
<keyword evidence="3 5" id="KW-0067">ATP-binding</keyword>
<organism evidence="5 6">
    <name type="scientific">Staphylococcus kloosii</name>
    <dbReference type="NCBI Taxonomy" id="29384"/>
    <lineage>
        <taxon>Bacteria</taxon>
        <taxon>Bacillati</taxon>
        <taxon>Bacillota</taxon>
        <taxon>Bacilli</taxon>
        <taxon>Bacillales</taxon>
        <taxon>Staphylococcaceae</taxon>
        <taxon>Staphylococcus</taxon>
    </lineage>
</organism>
<dbReference type="PROSITE" id="PS50893">
    <property type="entry name" value="ABC_TRANSPORTER_2"/>
    <property type="match status" value="1"/>
</dbReference>
<proteinExistence type="predicted"/>
<dbReference type="InterPro" id="IPR027417">
    <property type="entry name" value="P-loop_NTPase"/>
</dbReference>
<dbReference type="PANTHER" id="PTHR42939:SF3">
    <property type="entry name" value="ABC TRANSPORTER ATP-BINDING COMPONENT"/>
    <property type="match status" value="1"/>
</dbReference>
<dbReference type="InterPro" id="IPR003439">
    <property type="entry name" value="ABC_transporter-like_ATP-bd"/>
</dbReference>
<sequence>MDKLLEVKHLHKTMANSEFQIKDISFEVSEGETVALIGNNGSGKSTTINTILGDYIKDSGIIKFFGNEIGQEDYTYKNYIGVVFDELKLTKKLPIFRVNSIMDAMYQSWDSKQFFKLLKFFNLPEKRRVETLSRGMSMKLAIAIALSHNSRLLILDEATAGLDASSREQVLELLEDFVDQGNGIVLSSHISEDIETIADRLVFLRDGVIVMNVSKQYLYDNYGVIEMTADEFNKIDSNSVYAYNERKGYVRALVYKDKADYKVKDINNVDQVTKILMRGETA</sequence>
<accession>A0A151A2B1</accession>
<dbReference type="PANTHER" id="PTHR42939">
    <property type="entry name" value="ABC TRANSPORTER ATP-BINDING PROTEIN ALBC-RELATED"/>
    <property type="match status" value="1"/>
</dbReference>
<evidence type="ECO:0000256" key="3">
    <source>
        <dbReference type="ARBA" id="ARBA00022840"/>
    </source>
</evidence>
<reference evidence="5 6" key="1">
    <citation type="submission" date="2016-02" db="EMBL/GenBank/DDBJ databases">
        <title>Draft genome sequence of hydrocarbon degrading Staphylococcus saprophyticus Strain CNV2, isolated from crude-oil contaminated soil from Noonmati Oil Refinery, Guwahati, Assam, India.</title>
        <authorList>
            <person name="Mukherjee A."/>
            <person name="Chettri B."/>
            <person name="Langpoklakpam J."/>
            <person name="Singh A.K."/>
            <person name="Chattopadhyay D.J."/>
        </authorList>
    </citation>
    <scope>NUCLEOTIDE SEQUENCE [LARGE SCALE GENOMIC DNA]</scope>
    <source>
        <strain evidence="5 6">CNV2</strain>
    </source>
</reference>
<name>A0A151A2B1_9STAP</name>
<evidence type="ECO:0000256" key="1">
    <source>
        <dbReference type="ARBA" id="ARBA00022448"/>
    </source>
</evidence>
<dbReference type="Gene3D" id="3.40.50.300">
    <property type="entry name" value="P-loop containing nucleotide triphosphate hydrolases"/>
    <property type="match status" value="1"/>
</dbReference>